<organism evidence="2 3">
    <name type="scientific">Oleoguttula mirabilis</name>
    <dbReference type="NCBI Taxonomy" id="1507867"/>
    <lineage>
        <taxon>Eukaryota</taxon>
        <taxon>Fungi</taxon>
        <taxon>Dikarya</taxon>
        <taxon>Ascomycota</taxon>
        <taxon>Pezizomycotina</taxon>
        <taxon>Dothideomycetes</taxon>
        <taxon>Dothideomycetidae</taxon>
        <taxon>Mycosphaerellales</taxon>
        <taxon>Teratosphaeriaceae</taxon>
        <taxon>Oleoguttula</taxon>
    </lineage>
</organism>
<feature type="compositionally biased region" description="Basic and acidic residues" evidence="1">
    <location>
        <begin position="42"/>
        <end position="54"/>
    </location>
</feature>
<protein>
    <recommendedName>
        <fullName evidence="4">DNA polymerase delta subunit 4</fullName>
    </recommendedName>
</protein>
<keyword evidence="3" id="KW-1185">Reference proteome</keyword>
<dbReference type="PANTHER" id="PTHR14303:SF0">
    <property type="entry name" value="DNA POLYMERASE DELTA SUBUNIT 4"/>
    <property type="match status" value="1"/>
</dbReference>
<reference evidence="2 3" key="1">
    <citation type="submission" date="2021-11" db="EMBL/GenBank/DDBJ databases">
        <title>Black yeast isolated from Biological Soil Crust.</title>
        <authorList>
            <person name="Kurbessoian T."/>
        </authorList>
    </citation>
    <scope>NUCLEOTIDE SEQUENCE [LARGE SCALE GENOMIC DNA]</scope>
    <source>
        <strain evidence="2 3">CCFEE 5522</strain>
    </source>
</reference>
<gene>
    <name evidence="2" type="ORF">LTR36_003785</name>
</gene>
<accession>A0AAV9JIW0</accession>
<dbReference type="InterPro" id="IPR007218">
    <property type="entry name" value="DNA_pol_delta_4"/>
</dbReference>
<dbReference type="Pfam" id="PF04081">
    <property type="entry name" value="DNA_pol_delta_4"/>
    <property type="match status" value="1"/>
</dbReference>
<feature type="compositionally biased region" description="Low complexity" evidence="1">
    <location>
        <begin position="29"/>
        <end position="40"/>
    </location>
</feature>
<dbReference type="GO" id="GO:0000731">
    <property type="term" value="P:DNA synthesis involved in DNA repair"/>
    <property type="evidence" value="ECO:0007669"/>
    <property type="project" value="InterPro"/>
</dbReference>
<dbReference type="GO" id="GO:0043625">
    <property type="term" value="C:delta DNA polymerase complex"/>
    <property type="evidence" value="ECO:0007669"/>
    <property type="project" value="TreeGrafter"/>
</dbReference>
<comment type="caution">
    <text evidence="2">The sequence shown here is derived from an EMBL/GenBank/DDBJ whole genome shotgun (WGS) entry which is preliminary data.</text>
</comment>
<evidence type="ECO:0008006" key="4">
    <source>
        <dbReference type="Google" id="ProtNLM"/>
    </source>
</evidence>
<dbReference type="AlphaFoldDB" id="A0AAV9JIW0"/>
<dbReference type="GO" id="GO:0003887">
    <property type="term" value="F:DNA-directed DNA polymerase activity"/>
    <property type="evidence" value="ECO:0007669"/>
    <property type="project" value="TreeGrafter"/>
</dbReference>
<dbReference type="Proteomes" id="UP001324427">
    <property type="component" value="Unassembled WGS sequence"/>
</dbReference>
<feature type="compositionally biased region" description="Polar residues" evidence="1">
    <location>
        <begin position="13"/>
        <end position="28"/>
    </location>
</feature>
<proteinExistence type="predicted"/>
<evidence type="ECO:0000313" key="2">
    <source>
        <dbReference type="EMBL" id="KAK4544881.1"/>
    </source>
</evidence>
<name>A0AAV9JIW0_9PEZI</name>
<sequence>MPPKRKSVGPRAASQSQQATLSFHGKQNQVTKAGAAQQAKTTKKESAIEEDIVRADISAGAEPDLDEPTTAEKAIEQQAEEEAETLEDDPLHNGDAVKIEDVLGGRAQQSDLGATGGKGSGWLGDEEAQARKITDTQIKRYWRQKEAERLAPRVHQEGLSVHEKVLREWDMSGQYGPCIGIARLKRWKRANLLGLKPPMEVLAVLLKELEGGEVKAQRAYVDELMSSRLVET</sequence>
<feature type="region of interest" description="Disordered" evidence="1">
    <location>
        <begin position="1"/>
        <end position="87"/>
    </location>
</feature>
<dbReference type="GO" id="GO:0006261">
    <property type="term" value="P:DNA-templated DNA replication"/>
    <property type="evidence" value="ECO:0007669"/>
    <property type="project" value="TreeGrafter"/>
</dbReference>
<evidence type="ECO:0000313" key="3">
    <source>
        <dbReference type="Proteomes" id="UP001324427"/>
    </source>
</evidence>
<dbReference type="EMBL" id="JAVFHQ010000022">
    <property type="protein sequence ID" value="KAK4544881.1"/>
    <property type="molecule type" value="Genomic_DNA"/>
</dbReference>
<evidence type="ECO:0000256" key="1">
    <source>
        <dbReference type="SAM" id="MobiDB-lite"/>
    </source>
</evidence>
<feature type="compositionally biased region" description="Acidic residues" evidence="1">
    <location>
        <begin position="78"/>
        <end position="87"/>
    </location>
</feature>
<dbReference type="PANTHER" id="PTHR14303">
    <property type="entry name" value="DNA POLYMERASE DELTA SUBUNIT 4"/>
    <property type="match status" value="1"/>
</dbReference>